<sequence length="191" mass="20574">MMSAPIKVAAAAAARIVSLFGWVPASRAGAVTGLALPPVGSVVGPDRGRRCGRESFKPVRQSGFFVVLRRQALPHGLHVCGSPQVGRGCAPPSQKTRKATRTCCNRFARAAPSSRGTDMNDTRSYAPEVVTMPIILTGPEIRAYLRIDSAQLSRLANRDEDPLPARKSQGMGWRARRADLDDWLDRQGVAA</sequence>
<name>A0A385UJS0_9CAUD</name>
<evidence type="ECO:0000313" key="1">
    <source>
        <dbReference type="EMBL" id="AYB69467.1"/>
    </source>
</evidence>
<protein>
    <recommendedName>
        <fullName evidence="3">Helix-turn-helix domain-containing protein</fullName>
    </recommendedName>
</protein>
<evidence type="ECO:0008006" key="3">
    <source>
        <dbReference type="Google" id="ProtNLM"/>
    </source>
</evidence>
<dbReference type="GeneID" id="55003879"/>
<dbReference type="KEGG" id="vg:55003879"/>
<proteinExistence type="predicted"/>
<reference evidence="2" key="1">
    <citation type="submission" date="2018-08" db="EMBL/GenBank/DDBJ databases">
        <authorList>
            <person name="Pathak A."/>
            <person name="Staton O.A."/>
            <person name="Aldaher A.R."/>
            <person name="Baird K.M."/>
            <person name="Borah A."/>
            <person name="Haggard G.E."/>
            <person name="Meesala S."/>
            <person name="Nealy S.L."/>
            <person name="Ramdas R."/>
            <person name="Rocha M."/>
            <person name="Sristi D."/>
            <person name="Thukral S."/>
            <person name="Walls C.E."/>
            <person name="Waqas M."/>
            <person name="Williams M.R."/>
            <person name="Winters A.K."/>
            <person name="Sahawneh K.J."/>
            <person name="Monti D.L."/>
            <person name="Garlena R.A."/>
            <person name="Russell D.A."/>
            <person name="Pope W.H."/>
            <person name="Jacobs-Sera D."/>
            <person name="Hatfull G.F."/>
        </authorList>
    </citation>
    <scope>NUCLEOTIDE SEQUENCE [LARGE SCALE GENOMIC DNA]</scope>
</reference>
<dbReference type="Proteomes" id="UP000281572">
    <property type="component" value="Segment"/>
</dbReference>
<keyword evidence="2" id="KW-1185">Reference proteome</keyword>
<gene>
    <name evidence="1" type="primary">38</name>
    <name evidence="1" type="ORF">JUICEBOX_38</name>
</gene>
<accession>A0A385UJS0</accession>
<dbReference type="EMBL" id="MH727550">
    <property type="protein sequence ID" value="AYB69467.1"/>
    <property type="molecule type" value="Genomic_DNA"/>
</dbReference>
<dbReference type="RefSeq" id="YP_009812807.1">
    <property type="nucleotide sequence ID" value="NC_048070.1"/>
</dbReference>
<evidence type="ECO:0000313" key="2">
    <source>
        <dbReference type="Proteomes" id="UP000281572"/>
    </source>
</evidence>
<organism evidence="1 2">
    <name type="scientific">Corynebacterium phage Juicebox</name>
    <dbReference type="NCBI Taxonomy" id="2301600"/>
    <lineage>
        <taxon>Viruses</taxon>
        <taxon>Duplodnaviria</taxon>
        <taxon>Heunggongvirae</taxon>
        <taxon>Uroviricota</taxon>
        <taxon>Caudoviricetes</taxon>
        <taxon>Juiceboxvirus</taxon>
        <taxon>Juiceboxvirus juicebox</taxon>
    </lineage>
</organism>